<dbReference type="HOGENOM" id="CLU_545837_0_0_1"/>
<feature type="transmembrane region" description="Helical" evidence="2">
    <location>
        <begin position="79"/>
        <end position="101"/>
    </location>
</feature>
<feature type="region of interest" description="Disordered" evidence="1">
    <location>
        <begin position="356"/>
        <end position="376"/>
    </location>
</feature>
<keyword evidence="4" id="KW-1185">Reference proteome</keyword>
<feature type="transmembrane region" description="Helical" evidence="2">
    <location>
        <begin position="30"/>
        <end position="52"/>
    </location>
</feature>
<feature type="region of interest" description="Disordered" evidence="1">
    <location>
        <begin position="267"/>
        <end position="306"/>
    </location>
</feature>
<accession>A0A067PHP0</accession>
<gene>
    <name evidence="3" type="ORF">JAAARDRAFT_81881</name>
</gene>
<feature type="transmembrane region" description="Helical" evidence="2">
    <location>
        <begin position="154"/>
        <end position="177"/>
    </location>
</feature>
<sequence length="500" mass="54462">MEVSSIQAPHYSPTTPSPPSSLLGHTCNSIISFFTLTTLYTISFMISSSAAIQTSRYASALLVKCQDSFSETEYLVARLVVLPIGVWLSWAILFATGVGVLNQKFLGSSRVWPLKFAGTEARRSIEQDLDSWRTSSSIPAPKVNVLPAAAWLNFMLWILLQIFQGVMSLLGSCFPPLEHPPSLSVLQETRAIRPPAPRHGVFMVAFAASRFMGRLRLLKFSRRHLLTVDLESSKSKPRRMPADWIGPLVCVATTDPRCYCTACRKVSSRKEGGSPPVRPPPSPIRPSFSVVEPVRSRRPSFDNRARTPLLPFRDALETLHEPSTKDASPHAENVASSSPLGNHGLAEALAKMREAVVTSRGKGKPPTSDILDVPPKITPESCGPLRPSLLLPGFSTPARSVSGTSLGSLTFGSSPSSTSSTDLPVTPNDNAPLRPFLSVFNTPLNIPTKLPVGFVPLTPYGASNPLGSPIVLLDKRSRQEVRDVPEFYEECPINDGQRYQ</sequence>
<evidence type="ECO:0000313" key="3">
    <source>
        <dbReference type="EMBL" id="KDQ50537.1"/>
    </source>
</evidence>
<evidence type="ECO:0000256" key="2">
    <source>
        <dbReference type="SAM" id="Phobius"/>
    </source>
</evidence>
<feature type="region of interest" description="Disordered" evidence="1">
    <location>
        <begin position="408"/>
        <end position="427"/>
    </location>
</feature>
<proteinExistence type="predicted"/>
<dbReference type="AlphaFoldDB" id="A0A067PHP0"/>
<keyword evidence="2" id="KW-0472">Membrane</keyword>
<evidence type="ECO:0000256" key="1">
    <source>
        <dbReference type="SAM" id="MobiDB-lite"/>
    </source>
</evidence>
<feature type="non-terminal residue" evidence="3">
    <location>
        <position position="500"/>
    </location>
</feature>
<keyword evidence="2" id="KW-0812">Transmembrane</keyword>
<name>A0A067PHP0_9AGAM</name>
<evidence type="ECO:0000313" key="4">
    <source>
        <dbReference type="Proteomes" id="UP000027265"/>
    </source>
</evidence>
<feature type="region of interest" description="Disordered" evidence="1">
    <location>
        <begin position="321"/>
        <end position="342"/>
    </location>
</feature>
<organism evidence="3 4">
    <name type="scientific">Jaapia argillacea MUCL 33604</name>
    <dbReference type="NCBI Taxonomy" id="933084"/>
    <lineage>
        <taxon>Eukaryota</taxon>
        <taxon>Fungi</taxon>
        <taxon>Dikarya</taxon>
        <taxon>Basidiomycota</taxon>
        <taxon>Agaricomycotina</taxon>
        <taxon>Agaricomycetes</taxon>
        <taxon>Agaricomycetidae</taxon>
        <taxon>Jaapiales</taxon>
        <taxon>Jaapiaceae</taxon>
        <taxon>Jaapia</taxon>
    </lineage>
</organism>
<dbReference type="Proteomes" id="UP000027265">
    <property type="component" value="Unassembled WGS sequence"/>
</dbReference>
<reference evidence="4" key="1">
    <citation type="journal article" date="2014" name="Proc. Natl. Acad. Sci. U.S.A.">
        <title>Extensive sampling of basidiomycete genomes demonstrates inadequacy of the white-rot/brown-rot paradigm for wood decay fungi.</title>
        <authorList>
            <person name="Riley R."/>
            <person name="Salamov A.A."/>
            <person name="Brown D.W."/>
            <person name="Nagy L.G."/>
            <person name="Floudas D."/>
            <person name="Held B.W."/>
            <person name="Levasseur A."/>
            <person name="Lombard V."/>
            <person name="Morin E."/>
            <person name="Otillar R."/>
            <person name="Lindquist E.A."/>
            <person name="Sun H."/>
            <person name="LaButti K.M."/>
            <person name="Schmutz J."/>
            <person name="Jabbour D."/>
            <person name="Luo H."/>
            <person name="Baker S.E."/>
            <person name="Pisabarro A.G."/>
            <person name="Walton J.D."/>
            <person name="Blanchette R.A."/>
            <person name="Henrissat B."/>
            <person name="Martin F."/>
            <person name="Cullen D."/>
            <person name="Hibbett D.S."/>
            <person name="Grigoriev I.V."/>
        </authorList>
    </citation>
    <scope>NUCLEOTIDE SEQUENCE [LARGE SCALE GENOMIC DNA]</scope>
    <source>
        <strain evidence="4">MUCL 33604</strain>
    </source>
</reference>
<dbReference type="EMBL" id="KL197759">
    <property type="protein sequence ID" value="KDQ50537.1"/>
    <property type="molecule type" value="Genomic_DNA"/>
</dbReference>
<protein>
    <submittedName>
        <fullName evidence="3">Uncharacterized protein</fullName>
    </submittedName>
</protein>
<feature type="region of interest" description="Disordered" evidence="1">
    <location>
        <begin position="1"/>
        <end position="20"/>
    </location>
</feature>
<dbReference type="InParanoid" id="A0A067PHP0"/>
<keyword evidence="2" id="KW-1133">Transmembrane helix</keyword>